<name>A0A556UFQ0_BAGYA</name>
<feature type="compositionally biased region" description="Polar residues" evidence="1">
    <location>
        <begin position="330"/>
        <end position="351"/>
    </location>
</feature>
<dbReference type="GO" id="GO:0031267">
    <property type="term" value="F:small GTPase binding"/>
    <property type="evidence" value="ECO:0007669"/>
    <property type="project" value="TreeGrafter"/>
</dbReference>
<dbReference type="PANTHER" id="PTHR47219">
    <property type="entry name" value="RAB GTPASE-ACTIVATING PROTEIN 1-LIKE"/>
    <property type="match status" value="1"/>
</dbReference>
<protein>
    <submittedName>
        <fullName evidence="3">TBC1 domain family member 10A</fullName>
    </submittedName>
</protein>
<evidence type="ECO:0000313" key="3">
    <source>
        <dbReference type="EMBL" id="TSO88081.1"/>
    </source>
</evidence>
<dbReference type="Pfam" id="PF00566">
    <property type="entry name" value="RabGAP-TBC"/>
    <property type="match status" value="1"/>
</dbReference>
<gene>
    <name evidence="3" type="ORF">Baya_10528</name>
</gene>
<keyword evidence="4" id="KW-1185">Reference proteome</keyword>
<feature type="region of interest" description="Disordered" evidence="1">
    <location>
        <begin position="147"/>
        <end position="166"/>
    </location>
</feature>
<dbReference type="SUPFAM" id="SSF47923">
    <property type="entry name" value="Ypt/Rab-GAP domain of gyp1p"/>
    <property type="match status" value="1"/>
</dbReference>
<organism evidence="3 4">
    <name type="scientific">Bagarius yarrelli</name>
    <name type="common">Goonch</name>
    <name type="synonym">Bagrus yarrelli</name>
    <dbReference type="NCBI Taxonomy" id="175774"/>
    <lineage>
        <taxon>Eukaryota</taxon>
        <taxon>Metazoa</taxon>
        <taxon>Chordata</taxon>
        <taxon>Craniata</taxon>
        <taxon>Vertebrata</taxon>
        <taxon>Euteleostomi</taxon>
        <taxon>Actinopterygii</taxon>
        <taxon>Neopterygii</taxon>
        <taxon>Teleostei</taxon>
        <taxon>Ostariophysi</taxon>
        <taxon>Siluriformes</taxon>
        <taxon>Sisoridae</taxon>
        <taxon>Sisorinae</taxon>
        <taxon>Bagarius</taxon>
    </lineage>
</organism>
<feature type="compositionally biased region" description="Polar residues" evidence="1">
    <location>
        <begin position="265"/>
        <end position="281"/>
    </location>
</feature>
<dbReference type="OrthoDB" id="159449at2759"/>
<feature type="compositionally biased region" description="Polar residues" evidence="1">
    <location>
        <begin position="371"/>
        <end position="387"/>
    </location>
</feature>
<feature type="compositionally biased region" description="Pro residues" evidence="1">
    <location>
        <begin position="253"/>
        <end position="264"/>
    </location>
</feature>
<proteinExistence type="predicted"/>
<reference evidence="3 4" key="1">
    <citation type="journal article" date="2019" name="Genome Biol. Evol.">
        <title>Whole-Genome Sequencing of the Giant Devil Catfish, Bagarius yarrelli.</title>
        <authorList>
            <person name="Jiang W."/>
            <person name="Lv Y."/>
            <person name="Cheng L."/>
            <person name="Yang K."/>
            <person name="Chao B."/>
            <person name="Wang X."/>
            <person name="Li Y."/>
            <person name="Pan X."/>
            <person name="You X."/>
            <person name="Zhang Y."/>
            <person name="Yang J."/>
            <person name="Li J."/>
            <person name="Zhang X."/>
            <person name="Liu S."/>
            <person name="Sun C."/>
            <person name="Yang J."/>
            <person name="Shi Q."/>
        </authorList>
    </citation>
    <scope>NUCLEOTIDE SEQUENCE [LARGE SCALE GENOMIC DNA]</scope>
    <source>
        <strain evidence="3">JWS20170419001</strain>
        <tissue evidence="3">Muscle</tissue>
    </source>
</reference>
<dbReference type="PANTHER" id="PTHR47219:SF4">
    <property type="entry name" value="TBC1 DOMAIN FAMILY MEMBER 10A"/>
    <property type="match status" value="1"/>
</dbReference>
<dbReference type="Gene3D" id="1.10.472.80">
    <property type="entry name" value="Ypt/Rab-GAP domain of gyp1p, domain 3"/>
    <property type="match status" value="1"/>
</dbReference>
<dbReference type="InterPro" id="IPR035969">
    <property type="entry name" value="Rab-GAP_TBC_sf"/>
</dbReference>
<sequence length="387" mass="44572">MSCVRAQDVPPEVLRQRELKWLEMLKDWDKWINKKFKKEAVQLDGEILHVLLKRVCPMAYRHLDKHKIEPVLYMMEWFMCAFSRTLPWASSMLGSRDKLKACPGQYETMEVLRAIEPRYMQEAFLVHQVLEMQISARDVEREHRAQLKRWKKKRGEPSRKPPQRMHSARAIMAIEPHTRQDLRQNPTIVVQYPSIPEEKSDTTLRKKRGSMRKNQPHFPAIPNPYALPSESKPSPILEMPPTNKENHKVEVVPPTPPSYPPPNPTKQKNQVRETNTSNERLSFSPEHRKPVESLPLQHQSLPPAPEWRPHLVDSPPVLFFKKTVPDHNDVPNNTENAASILGPSTDSSPLLTHNAPANEDSAVTPEDKTGTPHNSTESINSSEDTYL</sequence>
<accession>A0A556UFQ0</accession>
<evidence type="ECO:0000256" key="1">
    <source>
        <dbReference type="SAM" id="MobiDB-lite"/>
    </source>
</evidence>
<dbReference type="InterPro" id="IPR050302">
    <property type="entry name" value="Rab_GAP_TBC_domain"/>
</dbReference>
<evidence type="ECO:0000313" key="4">
    <source>
        <dbReference type="Proteomes" id="UP000319801"/>
    </source>
</evidence>
<dbReference type="AlphaFoldDB" id="A0A556UFQ0"/>
<feature type="domain" description="Rab-GAP TBC" evidence="2">
    <location>
        <begin position="1"/>
        <end position="103"/>
    </location>
</feature>
<dbReference type="EMBL" id="VCAZ01000071">
    <property type="protein sequence ID" value="TSO88081.1"/>
    <property type="molecule type" value="Genomic_DNA"/>
</dbReference>
<comment type="caution">
    <text evidence="3">The sequence shown here is derived from an EMBL/GenBank/DDBJ whole genome shotgun (WGS) entry which is preliminary data.</text>
</comment>
<evidence type="ECO:0000259" key="2">
    <source>
        <dbReference type="PROSITE" id="PS50086"/>
    </source>
</evidence>
<dbReference type="GO" id="GO:0005096">
    <property type="term" value="F:GTPase activator activity"/>
    <property type="evidence" value="ECO:0007669"/>
    <property type="project" value="TreeGrafter"/>
</dbReference>
<feature type="compositionally biased region" description="Basic residues" evidence="1">
    <location>
        <begin position="205"/>
        <end position="215"/>
    </location>
</feature>
<dbReference type="PROSITE" id="PS50086">
    <property type="entry name" value="TBC_RABGAP"/>
    <property type="match status" value="1"/>
</dbReference>
<dbReference type="Proteomes" id="UP000319801">
    <property type="component" value="Unassembled WGS sequence"/>
</dbReference>
<feature type="region of interest" description="Disordered" evidence="1">
    <location>
        <begin position="199"/>
        <end position="387"/>
    </location>
</feature>
<dbReference type="InterPro" id="IPR000195">
    <property type="entry name" value="Rab-GAP-TBC_dom"/>
</dbReference>